<dbReference type="InterPro" id="IPR009057">
    <property type="entry name" value="Homeodomain-like_sf"/>
</dbReference>
<evidence type="ECO:0000313" key="6">
    <source>
        <dbReference type="Proteomes" id="UP000294498"/>
    </source>
</evidence>
<dbReference type="Gene3D" id="1.10.10.60">
    <property type="entry name" value="Homeodomain-like"/>
    <property type="match status" value="1"/>
</dbReference>
<organism evidence="5 6">
    <name type="scientific">Dinghuibacter silviterrae</name>
    <dbReference type="NCBI Taxonomy" id="1539049"/>
    <lineage>
        <taxon>Bacteria</taxon>
        <taxon>Pseudomonadati</taxon>
        <taxon>Bacteroidota</taxon>
        <taxon>Chitinophagia</taxon>
        <taxon>Chitinophagales</taxon>
        <taxon>Chitinophagaceae</taxon>
        <taxon>Dinghuibacter</taxon>
    </lineage>
</organism>
<keyword evidence="6" id="KW-1185">Reference proteome</keyword>
<dbReference type="PANTHER" id="PTHR43280:SF32">
    <property type="entry name" value="TRANSCRIPTIONAL REGULATORY PROTEIN"/>
    <property type="match status" value="1"/>
</dbReference>
<comment type="caution">
    <text evidence="5">The sequence shown here is derived from an EMBL/GenBank/DDBJ whole genome shotgun (WGS) entry which is preliminary data.</text>
</comment>
<dbReference type="Pfam" id="PF12833">
    <property type="entry name" value="HTH_18"/>
    <property type="match status" value="1"/>
</dbReference>
<dbReference type="PANTHER" id="PTHR43280">
    <property type="entry name" value="ARAC-FAMILY TRANSCRIPTIONAL REGULATOR"/>
    <property type="match status" value="1"/>
</dbReference>
<dbReference type="AlphaFoldDB" id="A0A4R8DFD5"/>
<dbReference type="GO" id="GO:0003700">
    <property type="term" value="F:DNA-binding transcription factor activity"/>
    <property type="evidence" value="ECO:0007669"/>
    <property type="project" value="InterPro"/>
</dbReference>
<dbReference type="SUPFAM" id="SSF46689">
    <property type="entry name" value="Homeodomain-like"/>
    <property type="match status" value="1"/>
</dbReference>
<dbReference type="SMART" id="SM00342">
    <property type="entry name" value="HTH_ARAC"/>
    <property type="match status" value="1"/>
</dbReference>
<accession>A0A4R8DFD5</accession>
<dbReference type="OrthoDB" id="629929at2"/>
<evidence type="ECO:0000256" key="2">
    <source>
        <dbReference type="ARBA" id="ARBA00023125"/>
    </source>
</evidence>
<sequence length="300" mass="34998">MPTIETLEDFYKNKLSWVPTNLQNEIGHFNVFKRDEFCGPRAKPAPYSRREYYKISLMIGNNRFHYADKSLEIRGKALLFANPQVPYQVEALEEGDQSGYFCIFTESFMSRSWGARLQDLPVFRPGGHPIFILDEDHTQVVTDIFLRMMTEIASEYVYKYDALRNYVFELIHHAQKMEPVTTHYQHANASMRISTLFVELLERQFPIETPQQQVRLRTASDFAGQLAVHVNHLNRALKEVTGKTTTVLIAERLVQEAKALLRHTDWNVSEVAYGLGFEEPAHFNNFFRKHTNMRPTEFRA</sequence>
<dbReference type="InterPro" id="IPR018060">
    <property type="entry name" value="HTH_AraC"/>
</dbReference>
<keyword evidence="3" id="KW-0804">Transcription</keyword>
<dbReference type="Proteomes" id="UP000294498">
    <property type="component" value="Unassembled WGS sequence"/>
</dbReference>
<evidence type="ECO:0000259" key="4">
    <source>
        <dbReference type="PROSITE" id="PS01124"/>
    </source>
</evidence>
<name>A0A4R8DFD5_9BACT</name>
<dbReference type="GO" id="GO:0043565">
    <property type="term" value="F:sequence-specific DNA binding"/>
    <property type="evidence" value="ECO:0007669"/>
    <property type="project" value="InterPro"/>
</dbReference>
<protein>
    <submittedName>
        <fullName evidence="5">Helix-turn-helix protein</fullName>
    </submittedName>
</protein>
<reference evidence="5 6" key="1">
    <citation type="submission" date="2019-03" db="EMBL/GenBank/DDBJ databases">
        <title>Genomic Encyclopedia of Type Strains, Phase IV (KMG-IV): sequencing the most valuable type-strain genomes for metagenomic binning, comparative biology and taxonomic classification.</title>
        <authorList>
            <person name="Goeker M."/>
        </authorList>
    </citation>
    <scope>NUCLEOTIDE SEQUENCE [LARGE SCALE GENOMIC DNA]</scope>
    <source>
        <strain evidence="5 6">DSM 100059</strain>
    </source>
</reference>
<gene>
    <name evidence="5" type="ORF">EDB95_3960</name>
</gene>
<dbReference type="EMBL" id="SODV01000002">
    <property type="protein sequence ID" value="TDW96137.1"/>
    <property type="molecule type" value="Genomic_DNA"/>
</dbReference>
<keyword evidence="1" id="KW-0805">Transcription regulation</keyword>
<dbReference type="RefSeq" id="WP_133996134.1">
    <property type="nucleotide sequence ID" value="NZ_SODV01000002.1"/>
</dbReference>
<evidence type="ECO:0000313" key="5">
    <source>
        <dbReference type="EMBL" id="TDW96137.1"/>
    </source>
</evidence>
<evidence type="ECO:0000256" key="3">
    <source>
        <dbReference type="ARBA" id="ARBA00023163"/>
    </source>
</evidence>
<feature type="domain" description="HTH araC/xylS-type" evidence="4">
    <location>
        <begin position="195"/>
        <end position="300"/>
    </location>
</feature>
<keyword evidence="2" id="KW-0238">DNA-binding</keyword>
<dbReference type="PROSITE" id="PS01124">
    <property type="entry name" value="HTH_ARAC_FAMILY_2"/>
    <property type="match status" value="1"/>
</dbReference>
<proteinExistence type="predicted"/>
<evidence type="ECO:0000256" key="1">
    <source>
        <dbReference type="ARBA" id="ARBA00023015"/>
    </source>
</evidence>